<keyword evidence="2" id="KW-1185">Reference proteome</keyword>
<dbReference type="AlphaFoldDB" id="A0A151ZJY0"/>
<gene>
    <name evidence="1" type="ORF">DLAC_04482</name>
</gene>
<accession>A0A151ZJY0</accession>
<dbReference type="PANTHER" id="PTHR28082">
    <property type="entry name" value="ZINC FINGER PROTEIN"/>
    <property type="match status" value="1"/>
</dbReference>
<dbReference type="FunCoup" id="A0A151ZJY0">
    <property type="interactions" value="6"/>
</dbReference>
<protein>
    <recommendedName>
        <fullName evidence="3">Zinc finger protein</fullName>
    </recommendedName>
</protein>
<dbReference type="InterPro" id="IPR052604">
    <property type="entry name" value="Mito_Tim_assembly_helper"/>
</dbReference>
<dbReference type="GO" id="GO:0008270">
    <property type="term" value="F:zinc ion binding"/>
    <property type="evidence" value="ECO:0007669"/>
    <property type="project" value="TreeGrafter"/>
</dbReference>
<proteinExistence type="predicted"/>
<dbReference type="InParanoid" id="A0A151ZJY0"/>
<evidence type="ECO:0000313" key="2">
    <source>
        <dbReference type="Proteomes" id="UP000076078"/>
    </source>
</evidence>
<evidence type="ECO:0000313" key="1">
    <source>
        <dbReference type="EMBL" id="KYQ94190.1"/>
    </source>
</evidence>
<reference evidence="1 2" key="1">
    <citation type="submission" date="2015-12" db="EMBL/GenBank/DDBJ databases">
        <title>Dictyostelia acquired genes for synthesis and detection of signals that induce cell-type specialization by lateral gene transfer from prokaryotes.</title>
        <authorList>
            <person name="Gloeckner G."/>
            <person name="Schaap P."/>
        </authorList>
    </citation>
    <scope>NUCLEOTIDE SEQUENCE [LARGE SCALE GENOMIC DNA]</scope>
    <source>
        <strain evidence="1 2">TK</strain>
    </source>
</reference>
<comment type="caution">
    <text evidence="1">The sequence shown here is derived from an EMBL/GenBank/DDBJ whole genome shotgun (WGS) entry which is preliminary data.</text>
</comment>
<dbReference type="PANTHER" id="PTHR28082:SF2">
    <property type="entry name" value="CHY-TYPE DOMAIN-CONTAINING PROTEIN"/>
    <property type="match status" value="1"/>
</dbReference>
<dbReference type="GO" id="GO:0005758">
    <property type="term" value="C:mitochondrial intermembrane space"/>
    <property type="evidence" value="ECO:0007669"/>
    <property type="project" value="TreeGrafter"/>
</dbReference>
<evidence type="ECO:0008006" key="3">
    <source>
        <dbReference type="Google" id="ProtNLM"/>
    </source>
</evidence>
<dbReference type="OrthoDB" id="411372at2759"/>
<name>A0A151ZJY0_TIELA</name>
<sequence>MIFACKKCRKVFRKIISEWEESDEYCPHCDNHFYVDAEKPETKMVITLEGDENHMFIDPRQKNASYLDDGQIKEQ</sequence>
<dbReference type="GO" id="GO:0045041">
    <property type="term" value="P:protein import into mitochondrial intermembrane space"/>
    <property type="evidence" value="ECO:0007669"/>
    <property type="project" value="TreeGrafter"/>
</dbReference>
<dbReference type="STRING" id="361077.A0A151ZJY0"/>
<organism evidence="1 2">
    <name type="scientific">Tieghemostelium lacteum</name>
    <name type="common">Slime mold</name>
    <name type="synonym">Dictyostelium lacteum</name>
    <dbReference type="NCBI Taxonomy" id="361077"/>
    <lineage>
        <taxon>Eukaryota</taxon>
        <taxon>Amoebozoa</taxon>
        <taxon>Evosea</taxon>
        <taxon>Eumycetozoa</taxon>
        <taxon>Dictyostelia</taxon>
        <taxon>Dictyosteliales</taxon>
        <taxon>Raperosteliaceae</taxon>
        <taxon>Tieghemostelium</taxon>
    </lineage>
</organism>
<dbReference type="Proteomes" id="UP000076078">
    <property type="component" value="Unassembled WGS sequence"/>
</dbReference>
<dbReference type="EMBL" id="LODT01000022">
    <property type="protein sequence ID" value="KYQ94190.1"/>
    <property type="molecule type" value="Genomic_DNA"/>
</dbReference>